<evidence type="ECO:0000256" key="3">
    <source>
        <dbReference type="ARBA" id="ARBA00022989"/>
    </source>
</evidence>
<dbReference type="Pfam" id="PF00902">
    <property type="entry name" value="TatC"/>
    <property type="match status" value="1"/>
</dbReference>
<reference evidence="6" key="1">
    <citation type="submission" date="2018-06" db="EMBL/GenBank/DDBJ databases">
        <authorList>
            <person name="Zhirakovskaya E."/>
        </authorList>
    </citation>
    <scope>NUCLEOTIDE SEQUENCE</scope>
</reference>
<sequence length="227" mass="25220">HLEEFRSRLMKVLLAVAVGSAVGFYFNEELLALLAKPYEVAVPGVTLTYFAVTEAFSVVMRVSLFGGVILASPVILYQLWRFTSPALTSREKKWAYPITAVFVSLFIFGVLLGYTALERGLAFLLEFGGDSLTPLVGADRYLKFATRFILAFGIAFEFPIFLFVAAAMGAVTSKKLRENRRWALLIILVAAAVITPSGDPMTLMLMSVPLYILYEITIIAIRLFLRK</sequence>
<gene>
    <name evidence="6" type="ORF">MNBD_ACTINO01-391</name>
</gene>
<dbReference type="HAMAP" id="MF_00902">
    <property type="entry name" value="TatC"/>
    <property type="match status" value="1"/>
</dbReference>
<evidence type="ECO:0000313" key="6">
    <source>
        <dbReference type="EMBL" id="VAV93188.1"/>
    </source>
</evidence>
<keyword evidence="2 5" id="KW-0812">Transmembrane</keyword>
<evidence type="ECO:0000256" key="4">
    <source>
        <dbReference type="ARBA" id="ARBA00023136"/>
    </source>
</evidence>
<proteinExistence type="inferred from homology"/>
<dbReference type="GO" id="GO:0009977">
    <property type="term" value="F:proton motive force dependent protein transmembrane transporter activity"/>
    <property type="evidence" value="ECO:0007669"/>
    <property type="project" value="TreeGrafter"/>
</dbReference>
<dbReference type="GO" id="GO:0033281">
    <property type="term" value="C:TAT protein transport complex"/>
    <property type="evidence" value="ECO:0007669"/>
    <property type="project" value="TreeGrafter"/>
</dbReference>
<dbReference type="InterPro" id="IPR002033">
    <property type="entry name" value="TatC"/>
</dbReference>
<protein>
    <submittedName>
        <fullName evidence="6">Twin-arginine translocation protein TatC</fullName>
    </submittedName>
</protein>
<keyword evidence="4 5" id="KW-0472">Membrane</keyword>
<feature type="transmembrane region" description="Helical" evidence="5">
    <location>
        <begin position="182"/>
        <end position="198"/>
    </location>
</feature>
<evidence type="ECO:0000256" key="5">
    <source>
        <dbReference type="SAM" id="Phobius"/>
    </source>
</evidence>
<feature type="transmembrane region" description="Helical" evidence="5">
    <location>
        <begin position="148"/>
        <end position="170"/>
    </location>
</feature>
<feature type="transmembrane region" description="Helical" evidence="5">
    <location>
        <begin position="12"/>
        <end position="35"/>
    </location>
</feature>
<dbReference type="PRINTS" id="PR01840">
    <property type="entry name" value="TATCFAMILY"/>
</dbReference>
<comment type="subcellular location">
    <subcellularLocation>
        <location evidence="1">Membrane</location>
        <topology evidence="1">Multi-pass membrane protein</topology>
    </subcellularLocation>
</comment>
<feature type="transmembrane region" description="Helical" evidence="5">
    <location>
        <begin position="94"/>
        <end position="117"/>
    </location>
</feature>
<dbReference type="EMBL" id="UOEI01000095">
    <property type="protein sequence ID" value="VAV93188.1"/>
    <property type="molecule type" value="Genomic_DNA"/>
</dbReference>
<dbReference type="GO" id="GO:0065002">
    <property type="term" value="P:intracellular protein transmembrane transport"/>
    <property type="evidence" value="ECO:0007669"/>
    <property type="project" value="TreeGrafter"/>
</dbReference>
<dbReference type="PANTHER" id="PTHR30371">
    <property type="entry name" value="SEC-INDEPENDENT PROTEIN TRANSLOCASE PROTEIN TATC"/>
    <property type="match status" value="1"/>
</dbReference>
<keyword evidence="3 5" id="KW-1133">Transmembrane helix</keyword>
<dbReference type="NCBIfam" id="TIGR00945">
    <property type="entry name" value="tatC"/>
    <property type="match status" value="1"/>
</dbReference>
<evidence type="ECO:0000256" key="1">
    <source>
        <dbReference type="ARBA" id="ARBA00004141"/>
    </source>
</evidence>
<feature type="transmembrane region" description="Helical" evidence="5">
    <location>
        <begin position="204"/>
        <end position="225"/>
    </location>
</feature>
<evidence type="ECO:0000256" key="2">
    <source>
        <dbReference type="ARBA" id="ARBA00022692"/>
    </source>
</evidence>
<feature type="transmembrane region" description="Helical" evidence="5">
    <location>
        <begin position="55"/>
        <end position="82"/>
    </location>
</feature>
<organism evidence="6">
    <name type="scientific">hydrothermal vent metagenome</name>
    <dbReference type="NCBI Taxonomy" id="652676"/>
    <lineage>
        <taxon>unclassified sequences</taxon>
        <taxon>metagenomes</taxon>
        <taxon>ecological metagenomes</taxon>
    </lineage>
</organism>
<dbReference type="PANTHER" id="PTHR30371:SF0">
    <property type="entry name" value="SEC-INDEPENDENT PROTEIN TRANSLOCASE PROTEIN TATC, CHLOROPLASTIC-RELATED"/>
    <property type="match status" value="1"/>
</dbReference>
<feature type="non-terminal residue" evidence="6">
    <location>
        <position position="1"/>
    </location>
</feature>
<dbReference type="GO" id="GO:0043953">
    <property type="term" value="P:protein transport by the Tat complex"/>
    <property type="evidence" value="ECO:0007669"/>
    <property type="project" value="TreeGrafter"/>
</dbReference>
<name>A0A3B0RY37_9ZZZZ</name>
<accession>A0A3B0RY37</accession>
<dbReference type="AlphaFoldDB" id="A0A3B0RY37"/>